<feature type="region of interest" description="Disordered" evidence="1">
    <location>
        <begin position="89"/>
        <end position="113"/>
    </location>
</feature>
<gene>
    <name evidence="2" type="ORF">PIB30_044696</name>
</gene>
<name>A0ABU6SGM1_9FABA</name>
<dbReference type="Proteomes" id="UP001341840">
    <property type="component" value="Unassembled WGS sequence"/>
</dbReference>
<accession>A0ABU6SGM1</accession>
<comment type="caution">
    <text evidence="2">The sequence shown here is derived from an EMBL/GenBank/DDBJ whole genome shotgun (WGS) entry which is preliminary data.</text>
</comment>
<evidence type="ECO:0000313" key="3">
    <source>
        <dbReference type="Proteomes" id="UP001341840"/>
    </source>
</evidence>
<sequence>MAEAGIRGWPTGEDDAVETRLRQLEKMTRLEETTRWRRGWQAGEDDTVGRRWRCVTVETRLRRRCARLRQKPARLRRRCDAEQRWATGNEEGRRGFNLGGRGSDDYSQVRGGEWRRVTERGGQGFKVMSSG</sequence>
<evidence type="ECO:0000256" key="1">
    <source>
        <dbReference type="SAM" id="MobiDB-lite"/>
    </source>
</evidence>
<keyword evidence="3" id="KW-1185">Reference proteome</keyword>
<evidence type="ECO:0000313" key="2">
    <source>
        <dbReference type="EMBL" id="MED6135260.1"/>
    </source>
</evidence>
<dbReference type="EMBL" id="JASCZI010060683">
    <property type="protein sequence ID" value="MED6135260.1"/>
    <property type="molecule type" value="Genomic_DNA"/>
</dbReference>
<reference evidence="2 3" key="1">
    <citation type="journal article" date="2023" name="Plants (Basel)">
        <title>Bridging the Gap: Combining Genomics and Transcriptomics Approaches to Understand Stylosanthes scabra, an Orphan Legume from the Brazilian Caatinga.</title>
        <authorList>
            <person name="Ferreira-Neto J.R.C."/>
            <person name="da Silva M.D."/>
            <person name="Binneck E."/>
            <person name="de Melo N.F."/>
            <person name="da Silva R.H."/>
            <person name="de Melo A.L.T.M."/>
            <person name="Pandolfi V."/>
            <person name="Bustamante F.O."/>
            <person name="Brasileiro-Vidal A.C."/>
            <person name="Benko-Iseppon A.M."/>
        </authorList>
    </citation>
    <scope>NUCLEOTIDE SEQUENCE [LARGE SCALE GENOMIC DNA]</scope>
    <source>
        <tissue evidence="2">Leaves</tissue>
    </source>
</reference>
<proteinExistence type="predicted"/>
<protein>
    <submittedName>
        <fullName evidence="2">Uncharacterized protein</fullName>
    </submittedName>
</protein>
<organism evidence="2 3">
    <name type="scientific">Stylosanthes scabra</name>
    <dbReference type="NCBI Taxonomy" id="79078"/>
    <lineage>
        <taxon>Eukaryota</taxon>
        <taxon>Viridiplantae</taxon>
        <taxon>Streptophyta</taxon>
        <taxon>Embryophyta</taxon>
        <taxon>Tracheophyta</taxon>
        <taxon>Spermatophyta</taxon>
        <taxon>Magnoliopsida</taxon>
        <taxon>eudicotyledons</taxon>
        <taxon>Gunneridae</taxon>
        <taxon>Pentapetalae</taxon>
        <taxon>rosids</taxon>
        <taxon>fabids</taxon>
        <taxon>Fabales</taxon>
        <taxon>Fabaceae</taxon>
        <taxon>Papilionoideae</taxon>
        <taxon>50 kb inversion clade</taxon>
        <taxon>dalbergioids sensu lato</taxon>
        <taxon>Dalbergieae</taxon>
        <taxon>Pterocarpus clade</taxon>
        <taxon>Stylosanthes</taxon>
    </lineage>
</organism>